<proteinExistence type="inferred from homology"/>
<dbReference type="GO" id="GO:0051999">
    <property type="term" value="P:mannosyl-inositol phosphorylceramide biosynthetic process"/>
    <property type="evidence" value="ECO:0007669"/>
    <property type="project" value="TreeGrafter"/>
</dbReference>
<sequence length="791" mass="84925">MGRLFSRRTSTLLLSLLALFLLGTVIFLSTVRAYFSIDDSAYILPEELGTWDEIQWGGDADTLPLGWAARYPWLATMLHRPRPPAASTAAPTAAEQAGIERLSAAGMASPMRNNTPAPWNPNSPPEKIPRIIHQTWKDDTLPPKWQAVSDECRAMHPDYEYMLWSDAASREFIVQHYPWFISVFDNYPYAIQRADAIRYFVLHKYGGVYIDLDVGCLRRFDPLLRFEVILPKTIPVGVSNDIMFAARGHPFMEQLIHNLVTFNHQYLTNYPTVMFSTGPMFVSASYGIYVDAHGAAVPSRPSQPAAGFEGLRVLPKSLYGKNAKPLEAPDAFFRHFYGSSWHANDAGFLIFLRDHGRFLMFLGACVVAWGAGKTLLPRLLHALGHKRRGPRRPGMARNDSSARWISLPLRSEPEAPSSTRNARTRGGYEMLSRDAPAGAPRVAAPRPQRFSVPMFDLADHDGEHSDDAESSDSNEASGPQQGLLAWAGSGFARPASSMSGQGAGMPRSGTASKSKKPSAATTATSSGLPSSGTLYLPAFFVGGGSGSPESDAYSSGGHSRGNSLGAWAASLLPPSWRAASPNLPRRTPSPADFDVEARPGSADIGPQPPAAAGSGKFAQTWTPQGDAANDAPVRATLARANTLQHTGARSRSSSYIARRGSSDAARLAPDAPRGHFSSASTSRVGDDSDVPPPYAPNFSWAPGEGSSSSPNGSPSLGVSELSGPHSAASSSHAKTRSRPGLVKRPSRGTLRSITPAVVLDMEAAAAQDAIEEDQAQDASFVSSTDSEMTPR</sequence>
<evidence type="ECO:0000256" key="2">
    <source>
        <dbReference type="ARBA" id="ARBA00022679"/>
    </source>
</evidence>
<dbReference type="PANTHER" id="PTHR32385">
    <property type="entry name" value="MANNOSYL PHOSPHORYLINOSITOL CERAMIDE SYNTHASE"/>
    <property type="match status" value="1"/>
</dbReference>
<dbReference type="GeneID" id="37270910"/>
<accession>A0A316Z0P5</accession>
<feature type="compositionally biased region" description="Low complexity" evidence="3">
    <location>
        <begin position="433"/>
        <end position="449"/>
    </location>
</feature>
<feature type="compositionally biased region" description="Polar residues" evidence="3">
    <location>
        <begin position="779"/>
        <end position="791"/>
    </location>
</feature>
<keyword evidence="2" id="KW-0808">Transferase</keyword>
<feature type="compositionally biased region" description="Low complexity" evidence="3">
    <location>
        <begin position="702"/>
        <end position="732"/>
    </location>
</feature>
<reference evidence="4 5" key="1">
    <citation type="journal article" date="2018" name="Mol. Biol. Evol.">
        <title>Broad Genomic Sampling Reveals a Smut Pathogenic Ancestry of the Fungal Clade Ustilaginomycotina.</title>
        <authorList>
            <person name="Kijpornyongpan T."/>
            <person name="Mondo S.J."/>
            <person name="Barry K."/>
            <person name="Sandor L."/>
            <person name="Lee J."/>
            <person name="Lipzen A."/>
            <person name="Pangilinan J."/>
            <person name="LaButti K."/>
            <person name="Hainaut M."/>
            <person name="Henrissat B."/>
            <person name="Grigoriev I.V."/>
            <person name="Spatafora J.W."/>
            <person name="Aime M.C."/>
        </authorList>
    </citation>
    <scope>NUCLEOTIDE SEQUENCE [LARGE SCALE GENOMIC DNA]</scope>
    <source>
        <strain evidence="4 5">MCA 4186</strain>
    </source>
</reference>
<organism evidence="4 5">
    <name type="scientific">Tilletiopsis washingtonensis</name>
    <dbReference type="NCBI Taxonomy" id="58919"/>
    <lineage>
        <taxon>Eukaryota</taxon>
        <taxon>Fungi</taxon>
        <taxon>Dikarya</taxon>
        <taxon>Basidiomycota</taxon>
        <taxon>Ustilaginomycotina</taxon>
        <taxon>Exobasidiomycetes</taxon>
        <taxon>Entylomatales</taxon>
        <taxon>Entylomatales incertae sedis</taxon>
        <taxon>Tilletiopsis</taxon>
    </lineage>
</organism>
<dbReference type="Proteomes" id="UP000245946">
    <property type="component" value="Unassembled WGS sequence"/>
</dbReference>
<dbReference type="SUPFAM" id="SSF53448">
    <property type="entry name" value="Nucleotide-diphospho-sugar transferases"/>
    <property type="match status" value="1"/>
</dbReference>
<evidence type="ECO:0000313" key="4">
    <source>
        <dbReference type="EMBL" id="PWN95310.1"/>
    </source>
</evidence>
<feature type="compositionally biased region" description="Basic and acidic residues" evidence="3">
    <location>
        <begin position="457"/>
        <end position="467"/>
    </location>
</feature>
<dbReference type="InterPro" id="IPR007577">
    <property type="entry name" value="GlycoTrfase_DXD_sugar-bd_CS"/>
</dbReference>
<dbReference type="FunFam" id="3.90.550.20:FF:000005">
    <property type="entry name" value="Unplaced genomic scaffold supercont1.17, whole genome shotgun sequence"/>
    <property type="match status" value="1"/>
</dbReference>
<evidence type="ECO:0008006" key="6">
    <source>
        <dbReference type="Google" id="ProtNLM"/>
    </source>
</evidence>
<dbReference type="RefSeq" id="XP_025595589.1">
    <property type="nucleotide sequence ID" value="XM_025743366.1"/>
</dbReference>
<dbReference type="GO" id="GO:0000030">
    <property type="term" value="F:mannosyltransferase activity"/>
    <property type="evidence" value="ECO:0007669"/>
    <property type="project" value="TreeGrafter"/>
</dbReference>
<dbReference type="GO" id="GO:0016020">
    <property type="term" value="C:membrane"/>
    <property type="evidence" value="ECO:0007669"/>
    <property type="project" value="GOC"/>
</dbReference>
<evidence type="ECO:0000256" key="3">
    <source>
        <dbReference type="SAM" id="MobiDB-lite"/>
    </source>
</evidence>
<feature type="compositionally biased region" description="Polar residues" evidence="3">
    <location>
        <begin position="519"/>
        <end position="533"/>
    </location>
</feature>
<feature type="compositionally biased region" description="Polar residues" evidence="3">
    <location>
        <begin position="552"/>
        <end position="562"/>
    </location>
</feature>
<dbReference type="EMBL" id="KZ819305">
    <property type="protein sequence ID" value="PWN95310.1"/>
    <property type="molecule type" value="Genomic_DNA"/>
</dbReference>
<evidence type="ECO:0000256" key="1">
    <source>
        <dbReference type="ARBA" id="ARBA00009003"/>
    </source>
</evidence>
<feature type="region of interest" description="Disordered" evidence="3">
    <location>
        <begin position="575"/>
        <end position="753"/>
    </location>
</feature>
<protein>
    <recommendedName>
        <fullName evidence="6">Glycosyltransferase family 32 protein</fullName>
    </recommendedName>
</protein>
<dbReference type="OrthoDB" id="3647at2759"/>
<dbReference type="Pfam" id="PF04488">
    <property type="entry name" value="Gly_transf_sug"/>
    <property type="match status" value="1"/>
</dbReference>
<dbReference type="PANTHER" id="PTHR32385:SF15">
    <property type="entry name" value="INOSITOL PHOSPHOCERAMIDE MANNOSYLTRANSFERASE 1"/>
    <property type="match status" value="1"/>
</dbReference>
<feature type="region of interest" description="Disordered" evidence="3">
    <location>
        <begin position="768"/>
        <end position="791"/>
    </location>
</feature>
<dbReference type="AlphaFoldDB" id="A0A316Z0P5"/>
<dbReference type="InterPro" id="IPR029044">
    <property type="entry name" value="Nucleotide-diphossugar_trans"/>
</dbReference>
<feature type="compositionally biased region" description="Low complexity" evidence="3">
    <location>
        <begin position="647"/>
        <end position="659"/>
    </location>
</feature>
<dbReference type="InterPro" id="IPR051706">
    <property type="entry name" value="Glycosyltransferase_domain"/>
</dbReference>
<dbReference type="STRING" id="58919.A0A316Z0P5"/>
<name>A0A316Z0P5_9BASI</name>
<comment type="similarity">
    <text evidence="1">Belongs to the glycosyltransferase 32 family.</text>
</comment>
<feature type="region of interest" description="Disordered" evidence="3">
    <location>
        <begin position="405"/>
        <end position="533"/>
    </location>
</feature>
<keyword evidence="5" id="KW-1185">Reference proteome</keyword>
<evidence type="ECO:0000313" key="5">
    <source>
        <dbReference type="Proteomes" id="UP000245946"/>
    </source>
</evidence>
<feature type="region of interest" description="Disordered" evidence="3">
    <location>
        <begin position="546"/>
        <end position="565"/>
    </location>
</feature>
<dbReference type="Gene3D" id="3.90.550.20">
    <property type="match status" value="1"/>
</dbReference>
<gene>
    <name evidence="4" type="ORF">FA09DRAFT_332221</name>
</gene>